<dbReference type="RefSeq" id="WP_237239969.1">
    <property type="nucleotide sequence ID" value="NZ_JAKKDU010000010.1"/>
</dbReference>
<gene>
    <name evidence="1" type="ORF">L3X37_09655</name>
</gene>
<keyword evidence="2" id="KW-1185">Reference proteome</keyword>
<dbReference type="Proteomes" id="UP001199795">
    <property type="component" value="Unassembled WGS sequence"/>
</dbReference>
<protein>
    <submittedName>
        <fullName evidence="1">Uncharacterized protein</fullName>
    </submittedName>
</protein>
<dbReference type="EMBL" id="JAKKDU010000010">
    <property type="protein sequence ID" value="MCF7568629.1"/>
    <property type="molecule type" value="Genomic_DNA"/>
</dbReference>
<comment type="caution">
    <text evidence="1">The sequence shown here is derived from an EMBL/GenBank/DDBJ whole genome shotgun (WGS) entry which is preliminary data.</text>
</comment>
<evidence type="ECO:0000313" key="2">
    <source>
        <dbReference type="Proteomes" id="UP001199795"/>
    </source>
</evidence>
<proteinExistence type="predicted"/>
<reference evidence="1" key="1">
    <citation type="submission" date="2022-01" db="EMBL/GenBank/DDBJ databases">
        <title>Draft genome sequence of Sabulilitoribacter arenilitoris KCTC 52401.</title>
        <authorList>
            <person name="Oh J.-S."/>
        </authorList>
    </citation>
    <scope>NUCLEOTIDE SEQUENCE</scope>
    <source>
        <strain evidence="1">HMF6543</strain>
    </source>
</reference>
<accession>A0AAE3JLS8</accession>
<evidence type="ECO:0000313" key="1">
    <source>
        <dbReference type="EMBL" id="MCF7568629.1"/>
    </source>
</evidence>
<sequence>MSEELEIVGLTKDMLRDFVKNNTLWKTDLAPMPRSKAIWLISNERIDENDYCGVLAYEGKKMVSFIFMFPDLINNKTATGKKAYWMIDWWVIGKYKDTILGTYIYNQAVKFAEKQVLIKGYTENVQEFYDKQPFTVIASRLRHTLFFSLDSSMLIGKFRFLKSVKFIIDGVDAIISKSIRFINNKKLGNKTKTLKYDFINQLDTDTWNFIEPLCKNDLILKTYNYVNWQLDNNQYLQLPISKTPYKNLQTGISDNIHIHNLKIISEDKIIGFLSYVVNYNEFNVKYFLVKDEDNYNLCVDALMENLIKSKRNFMFTDDTKLSDNIKKRYFTLFIHKVLKKGLVHNDTKFDYDSVTMLNRDGHFY</sequence>
<dbReference type="AlphaFoldDB" id="A0AAE3JLS8"/>
<organism evidence="1 2">
    <name type="scientific">Wocania arenilitoris</name>
    <dbReference type="NCBI Taxonomy" id="2044858"/>
    <lineage>
        <taxon>Bacteria</taxon>
        <taxon>Pseudomonadati</taxon>
        <taxon>Bacteroidota</taxon>
        <taxon>Flavobacteriia</taxon>
        <taxon>Flavobacteriales</taxon>
        <taxon>Flavobacteriaceae</taxon>
        <taxon>Wocania</taxon>
    </lineage>
</organism>
<name>A0AAE3JLS8_9FLAO</name>